<feature type="domain" description="Activator of Hsp90 ATPase homologue 1/2-like C-terminal" evidence="2">
    <location>
        <begin position="22"/>
        <end position="156"/>
    </location>
</feature>
<dbReference type="InterPro" id="IPR023393">
    <property type="entry name" value="START-like_dom_sf"/>
</dbReference>
<proteinExistence type="inferred from homology"/>
<evidence type="ECO:0000313" key="3">
    <source>
        <dbReference type="EMBL" id="MDQ2067580.1"/>
    </source>
</evidence>
<comment type="similarity">
    <text evidence="1">Belongs to the AHA1 family.</text>
</comment>
<gene>
    <name evidence="3" type="ORF">Q9295_14470</name>
</gene>
<protein>
    <submittedName>
        <fullName evidence="3">SRPBCC family protein</fullName>
    </submittedName>
</protein>
<reference evidence="3 4" key="1">
    <citation type="submission" date="2023-08" db="EMBL/GenBank/DDBJ databases">
        <title>Characterization of two Paracoccaceae strains isolated from Phycosphere and proposal of Xinfangfangia lacusdiani sp. nov.</title>
        <authorList>
            <person name="Deng Y."/>
            <person name="Zhang Y.Q."/>
        </authorList>
    </citation>
    <scope>NUCLEOTIDE SEQUENCE [LARGE SCALE GENOMIC DNA]</scope>
    <source>
        <strain evidence="3 4">CPCC 101601</strain>
    </source>
</reference>
<sequence>MNLHAFDLDPQTDLSFTRSLAVPRALIWECWTEPRHIPHFFIPKPHKITAVDIDLCVGGRFNTSFDVDGHVMDNKGVYLEVVPGEKLVFTDSYTEGWKPAADPFMTAILLLQDGADGGTTYTAIARHRSPDARASHEKMGFYDGWGTVASQLETYAKGLQG</sequence>
<evidence type="ECO:0000313" key="4">
    <source>
        <dbReference type="Proteomes" id="UP001239680"/>
    </source>
</evidence>
<dbReference type="Proteomes" id="UP001239680">
    <property type="component" value="Unassembled WGS sequence"/>
</dbReference>
<dbReference type="EMBL" id="JAVDBT010000014">
    <property type="protein sequence ID" value="MDQ2067580.1"/>
    <property type="molecule type" value="Genomic_DNA"/>
</dbReference>
<dbReference type="CDD" id="cd08896">
    <property type="entry name" value="SRPBCC_CalC_Aha1-like_3"/>
    <property type="match status" value="1"/>
</dbReference>
<evidence type="ECO:0000259" key="2">
    <source>
        <dbReference type="Pfam" id="PF08327"/>
    </source>
</evidence>
<dbReference type="SUPFAM" id="SSF55961">
    <property type="entry name" value="Bet v1-like"/>
    <property type="match status" value="1"/>
</dbReference>
<dbReference type="Pfam" id="PF08327">
    <property type="entry name" value="AHSA1"/>
    <property type="match status" value="1"/>
</dbReference>
<comment type="caution">
    <text evidence="3">The sequence shown here is derived from an EMBL/GenBank/DDBJ whole genome shotgun (WGS) entry which is preliminary data.</text>
</comment>
<keyword evidence="4" id="KW-1185">Reference proteome</keyword>
<organism evidence="3 4">
    <name type="scientific">Pseudogemmobacter lacusdianii</name>
    <dbReference type="NCBI Taxonomy" id="3069608"/>
    <lineage>
        <taxon>Bacteria</taxon>
        <taxon>Pseudomonadati</taxon>
        <taxon>Pseudomonadota</taxon>
        <taxon>Alphaproteobacteria</taxon>
        <taxon>Rhodobacterales</taxon>
        <taxon>Paracoccaceae</taxon>
        <taxon>Pseudogemmobacter</taxon>
    </lineage>
</organism>
<dbReference type="InterPro" id="IPR013538">
    <property type="entry name" value="ASHA1/2-like_C"/>
</dbReference>
<dbReference type="RefSeq" id="WP_306681283.1">
    <property type="nucleotide sequence ID" value="NZ_JAVDBT010000014.1"/>
</dbReference>
<name>A0ABU0W0N3_9RHOB</name>
<accession>A0ABU0W0N3</accession>
<dbReference type="Gene3D" id="3.30.530.20">
    <property type="match status" value="1"/>
</dbReference>
<evidence type="ECO:0000256" key="1">
    <source>
        <dbReference type="ARBA" id="ARBA00006817"/>
    </source>
</evidence>